<name>A0A8H3I0X7_9AGAM</name>
<gene>
    <name evidence="2" type="ORF">RDB_LOCUS126767</name>
</gene>
<dbReference type="EMBL" id="CAJNJQ010003003">
    <property type="protein sequence ID" value="CAE7190209.1"/>
    <property type="molecule type" value="Genomic_DNA"/>
</dbReference>
<evidence type="ECO:0000313" key="2">
    <source>
        <dbReference type="EMBL" id="CAE7190209.1"/>
    </source>
</evidence>
<organism evidence="2 3">
    <name type="scientific">Rhizoctonia solani</name>
    <dbReference type="NCBI Taxonomy" id="456999"/>
    <lineage>
        <taxon>Eukaryota</taxon>
        <taxon>Fungi</taxon>
        <taxon>Dikarya</taxon>
        <taxon>Basidiomycota</taxon>
        <taxon>Agaricomycotina</taxon>
        <taxon>Agaricomycetes</taxon>
        <taxon>Cantharellales</taxon>
        <taxon>Ceratobasidiaceae</taxon>
        <taxon>Rhizoctonia</taxon>
    </lineage>
</organism>
<feature type="compositionally biased region" description="Low complexity" evidence="1">
    <location>
        <begin position="552"/>
        <end position="564"/>
    </location>
</feature>
<feature type="region of interest" description="Disordered" evidence="1">
    <location>
        <begin position="221"/>
        <end position="353"/>
    </location>
</feature>
<reference evidence="2" key="1">
    <citation type="submission" date="2021-01" db="EMBL/GenBank/DDBJ databases">
        <authorList>
            <person name="Kaushik A."/>
        </authorList>
    </citation>
    <scope>NUCLEOTIDE SEQUENCE</scope>
    <source>
        <strain evidence="2">AG5</strain>
    </source>
</reference>
<feature type="compositionally biased region" description="Polar residues" evidence="1">
    <location>
        <begin position="133"/>
        <end position="152"/>
    </location>
</feature>
<accession>A0A8H3I0X7</accession>
<sequence length="742" mass="80778">MRLLPSHRPQSQQPYIPHLLGMMGRIEPQFHGVFASIAIAYLLISPTALALPPQERKPDEQLFEPLDLPPDILTKAPLMGRAFGERGSARARYLRQIEAAAIFEASRLAASVQRERKAQENWLEDRDELNRAPGSQLSSPDHLVSSSAEHRYSQTAQTGNGISALNDPDMVAKSTPILVDAASGRHVYPRGHHHSHHPDDHSRGGHSDHWFEHHALKPASYDRSHHGHHHHHVRQSGKGPSRLVQVRSSAVHDDPVTPVAPSSAQPVVEDLPEFEDSDSITLSKTPSRMLKERTRRSEEEINVDSSDRPLEAREPKLHEDDAPKADDQSRNGIPGVIDLMQGSPDGEKLGGLSISPLPPNGTVPSFGVLAFLIDSTPNLIDQASFFLHTFKDQSTLDHETPPSGAPRDLLVALEVPHASDKSLTQRMCATFDPLEMDSQVFGLALCMDQDSATNNRRMSQAFRYSPGAGILTPFYGAEGARESVLAAVNQRIQAMDLGEDEQNGWNGTGIYDLDPNFPTLTPDWMNPTTSSLGYDLAASFEDVNSTHTPFPGSGASSISRTSSGVPETNNMDAAAPTPTPLLSVNDTSMVDHPFIIGGPTAETASTTSEGTSLSVVMVFHSNMESDLWCRTKQDVDTPEERQKALENYRGIGLASKDATRLDHWAVIDKIQSNSLTKPSPKAISSETRGNATRLVANFESQDGEATDSSEDDNAPLPKPVLNVAYFGDSGRSAPVPPDRGMS</sequence>
<feature type="region of interest" description="Disordered" evidence="1">
    <location>
        <begin position="187"/>
        <end position="209"/>
    </location>
</feature>
<evidence type="ECO:0000256" key="1">
    <source>
        <dbReference type="SAM" id="MobiDB-lite"/>
    </source>
</evidence>
<feature type="compositionally biased region" description="Basic and acidic residues" evidence="1">
    <location>
        <begin position="289"/>
        <end position="329"/>
    </location>
</feature>
<feature type="region of interest" description="Disordered" evidence="1">
    <location>
        <begin position="123"/>
        <end position="152"/>
    </location>
</feature>
<feature type="region of interest" description="Disordered" evidence="1">
    <location>
        <begin position="675"/>
        <end position="742"/>
    </location>
</feature>
<feature type="compositionally biased region" description="Basic residues" evidence="1">
    <location>
        <begin position="225"/>
        <end position="235"/>
    </location>
</feature>
<feature type="compositionally biased region" description="Basic and acidic residues" evidence="1">
    <location>
        <begin position="197"/>
        <end position="209"/>
    </location>
</feature>
<feature type="compositionally biased region" description="Basic residues" evidence="1">
    <location>
        <begin position="187"/>
        <end position="196"/>
    </location>
</feature>
<feature type="compositionally biased region" description="Polar residues" evidence="1">
    <location>
        <begin position="675"/>
        <end position="690"/>
    </location>
</feature>
<feature type="region of interest" description="Disordered" evidence="1">
    <location>
        <begin position="548"/>
        <end position="573"/>
    </location>
</feature>
<comment type="caution">
    <text evidence="2">The sequence shown here is derived from an EMBL/GenBank/DDBJ whole genome shotgun (WGS) entry which is preliminary data.</text>
</comment>
<proteinExistence type="predicted"/>
<dbReference type="Proteomes" id="UP000663827">
    <property type="component" value="Unassembled WGS sequence"/>
</dbReference>
<dbReference type="AlphaFoldDB" id="A0A8H3I0X7"/>
<protein>
    <submittedName>
        <fullName evidence="2">Uncharacterized protein</fullName>
    </submittedName>
</protein>
<evidence type="ECO:0000313" key="3">
    <source>
        <dbReference type="Proteomes" id="UP000663827"/>
    </source>
</evidence>
<feature type="compositionally biased region" description="Acidic residues" evidence="1">
    <location>
        <begin position="701"/>
        <end position="713"/>
    </location>
</feature>